<dbReference type="EMBL" id="AP026708">
    <property type="protein sequence ID" value="BDQ35246.1"/>
    <property type="molecule type" value="Genomic_DNA"/>
</dbReference>
<evidence type="ECO:0000256" key="4">
    <source>
        <dbReference type="SAM" id="MobiDB-lite"/>
    </source>
</evidence>
<dbReference type="PROSITE" id="PS50005">
    <property type="entry name" value="TPR"/>
    <property type="match status" value="1"/>
</dbReference>
<dbReference type="SUPFAM" id="SSF48452">
    <property type="entry name" value="TPR-like"/>
    <property type="match status" value="1"/>
</dbReference>
<evidence type="ECO:0000256" key="2">
    <source>
        <dbReference type="ARBA" id="ARBA00022803"/>
    </source>
</evidence>
<dbReference type="Gene3D" id="1.25.40.10">
    <property type="entry name" value="Tetratricopeptide repeat domain"/>
    <property type="match status" value="1"/>
</dbReference>
<dbReference type="PANTHER" id="PTHR44186:SF1">
    <property type="entry name" value="BARDET-BIEDL SYNDROME 4 PROTEIN"/>
    <property type="match status" value="1"/>
</dbReference>
<feature type="compositionally biased region" description="Basic and acidic residues" evidence="4">
    <location>
        <begin position="1"/>
        <end position="24"/>
    </location>
</feature>
<dbReference type="SMART" id="SM00028">
    <property type="entry name" value="TPR"/>
    <property type="match status" value="3"/>
</dbReference>
<dbReference type="RefSeq" id="WP_264982133.1">
    <property type="nucleotide sequence ID" value="NZ_AP026708.1"/>
</dbReference>
<dbReference type="Pfam" id="PF13181">
    <property type="entry name" value="TPR_8"/>
    <property type="match status" value="1"/>
</dbReference>
<keyword evidence="2 3" id="KW-0802">TPR repeat</keyword>
<feature type="region of interest" description="Disordered" evidence="4">
    <location>
        <begin position="286"/>
        <end position="324"/>
    </location>
</feature>
<proteinExistence type="predicted"/>
<name>A0ABN6RW68_9BACT</name>
<evidence type="ECO:0000313" key="5">
    <source>
        <dbReference type="EMBL" id="BDQ35246.1"/>
    </source>
</evidence>
<accession>A0ABN6RW68</accession>
<dbReference type="Pfam" id="PF13174">
    <property type="entry name" value="TPR_6"/>
    <property type="match status" value="1"/>
</dbReference>
<feature type="region of interest" description="Disordered" evidence="4">
    <location>
        <begin position="1"/>
        <end position="35"/>
    </location>
</feature>
<dbReference type="InterPro" id="IPR011990">
    <property type="entry name" value="TPR-like_helical_dom_sf"/>
</dbReference>
<evidence type="ECO:0000313" key="6">
    <source>
        <dbReference type="Proteomes" id="UP001061361"/>
    </source>
</evidence>
<dbReference type="InterPro" id="IPR019734">
    <property type="entry name" value="TPR_rpt"/>
</dbReference>
<evidence type="ECO:0000256" key="3">
    <source>
        <dbReference type="PROSITE-ProRule" id="PRU00339"/>
    </source>
</evidence>
<feature type="repeat" description="TPR" evidence="3">
    <location>
        <begin position="233"/>
        <end position="266"/>
    </location>
</feature>
<gene>
    <name evidence="5" type="ORF">JCM14722_27880</name>
</gene>
<dbReference type="Proteomes" id="UP001061361">
    <property type="component" value="Chromosome"/>
</dbReference>
<reference evidence="5" key="1">
    <citation type="submission" date="2022-08" db="EMBL/GenBank/DDBJ databases">
        <title>Genome Sequence of the sulphate-reducing bacterium, Pseudodesulfovibrio portus JCM14722.</title>
        <authorList>
            <person name="Kondo R."/>
            <person name="Kataoka T."/>
        </authorList>
    </citation>
    <scope>NUCLEOTIDE SEQUENCE</scope>
    <source>
        <strain evidence="5">JCM 14722</strain>
    </source>
</reference>
<keyword evidence="1" id="KW-0677">Repeat</keyword>
<evidence type="ECO:0000256" key="1">
    <source>
        <dbReference type="ARBA" id="ARBA00022737"/>
    </source>
</evidence>
<sequence length="324" mass="36636">MIDFEFKSDAKKGDASAPDKRGEESVPAGSADSGKELVRDGAEKIKGIFSTQTVGKIGTGTTQRKTIQKTYWDAEEQDDGQICIQPLNVNYVPSGPKRTIEREEFLTKFNPEPEFYVSTVYPAMKEMNTSIVRGEKHRERGAAYSAEFEYKQAMAIDEENVRANFGLGLTYLDRGDQAKANDIFERLVGLEAAFEEEHKHLFNDFGINMRKNKMYDQALQYYLRAEELVRNDEHLYHNIARCYFEKGNVEGCKEYLLKSLQVNPNLEASRQFWGYLKGKGLVAQGEGPDIPIEEARSAPPTNGSEEKPQAEPRKKKPSAPINLD</sequence>
<protein>
    <recommendedName>
        <fullName evidence="7">Tetratricopeptide repeat protein</fullName>
    </recommendedName>
</protein>
<dbReference type="PANTHER" id="PTHR44186">
    <property type="match status" value="1"/>
</dbReference>
<evidence type="ECO:0008006" key="7">
    <source>
        <dbReference type="Google" id="ProtNLM"/>
    </source>
</evidence>
<keyword evidence="6" id="KW-1185">Reference proteome</keyword>
<organism evidence="5 6">
    <name type="scientific">Pseudodesulfovibrio portus</name>
    <dbReference type="NCBI Taxonomy" id="231439"/>
    <lineage>
        <taxon>Bacteria</taxon>
        <taxon>Pseudomonadati</taxon>
        <taxon>Thermodesulfobacteriota</taxon>
        <taxon>Desulfovibrionia</taxon>
        <taxon>Desulfovibrionales</taxon>
        <taxon>Desulfovibrionaceae</taxon>
    </lineage>
</organism>